<feature type="transmembrane region" description="Helical" evidence="1">
    <location>
        <begin position="172"/>
        <end position="194"/>
    </location>
</feature>
<dbReference type="KEGG" id="tio:INP52_03755"/>
<accession>A0A7S7M9P1</accession>
<dbReference type="EMBL" id="CP063767">
    <property type="protein sequence ID" value="QOY61317.1"/>
    <property type="molecule type" value="Genomic_DNA"/>
</dbReference>
<sequence length="195" mass="19757">MVAVTDAHVGAALVPVWRGHVLLLACAMLYLAWWVTFFRPGAQVRGVGYALGVACIVGAAACGLIGAPLVAGSLGRIPGAEDVPLAGFLVGGALAYLALLAVTTLALERQATTELVLIVAWVALEACVVTCLAAAGVVGGGARAALYVLIALLACASLVCYVLYYRLDPLPAFIDGTVPLVAAAIESAVMLAVAR</sequence>
<keyword evidence="1" id="KW-0472">Membrane</keyword>
<feature type="transmembrane region" description="Helical" evidence="1">
    <location>
        <begin position="83"/>
        <end position="103"/>
    </location>
</feature>
<feature type="transmembrane region" description="Helical" evidence="1">
    <location>
        <begin position="115"/>
        <end position="138"/>
    </location>
</feature>
<proteinExistence type="predicted"/>
<feature type="transmembrane region" description="Helical" evidence="1">
    <location>
        <begin position="144"/>
        <end position="165"/>
    </location>
</feature>
<reference evidence="2 3" key="1">
    <citation type="submission" date="2020-10" db="EMBL/GenBank/DDBJ databases">
        <title>Olsenella immobilis sp.nov., isolated from the mud in a fermentation cellar used for the production of Chinese strong-flavoured liquor.</title>
        <authorList>
            <person name="Lu L."/>
        </authorList>
    </citation>
    <scope>NUCLEOTIDE SEQUENCE [LARGE SCALE GENOMIC DNA]</scope>
    <source>
        <strain evidence="2 3">LZLJ-2</strain>
    </source>
</reference>
<organism evidence="2 3">
    <name type="scientific">Thermophilibacter immobilis</name>
    <dbReference type="NCBI Taxonomy" id="2779519"/>
    <lineage>
        <taxon>Bacteria</taxon>
        <taxon>Bacillati</taxon>
        <taxon>Actinomycetota</taxon>
        <taxon>Coriobacteriia</taxon>
        <taxon>Coriobacteriales</taxon>
        <taxon>Atopobiaceae</taxon>
        <taxon>Thermophilibacter</taxon>
    </lineage>
</organism>
<dbReference type="RefSeq" id="WP_194372535.1">
    <property type="nucleotide sequence ID" value="NZ_CP063767.1"/>
</dbReference>
<keyword evidence="1" id="KW-1133">Transmembrane helix</keyword>
<dbReference type="AlphaFoldDB" id="A0A7S7M9P1"/>
<dbReference type="Proteomes" id="UP000593735">
    <property type="component" value="Chromosome"/>
</dbReference>
<keyword evidence="3" id="KW-1185">Reference proteome</keyword>
<protein>
    <submittedName>
        <fullName evidence="2">Uncharacterized protein</fullName>
    </submittedName>
</protein>
<evidence type="ECO:0000313" key="3">
    <source>
        <dbReference type="Proteomes" id="UP000593735"/>
    </source>
</evidence>
<evidence type="ECO:0000256" key="1">
    <source>
        <dbReference type="SAM" id="Phobius"/>
    </source>
</evidence>
<name>A0A7S7M9P1_9ACTN</name>
<feature type="transmembrane region" description="Helical" evidence="1">
    <location>
        <begin position="20"/>
        <end position="37"/>
    </location>
</feature>
<keyword evidence="1" id="KW-0812">Transmembrane</keyword>
<evidence type="ECO:0000313" key="2">
    <source>
        <dbReference type="EMBL" id="QOY61317.1"/>
    </source>
</evidence>
<gene>
    <name evidence="2" type="ORF">INP52_03755</name>
</gene>
<feature type="transmembrane region" description="Helical" evidence="1">
    <location>
        <begin position="49"/>
        <end position="71"/>
    </location>
</feature>